<evidence type="ECO:0000256" key="4">
    <source>
        <dbReference type="PROSITE-ProRule" id="PRU01363"/>
    </source>
</evidence>
<dbReference type="Pfam" id="PF13450">
    <property type="entry name" value="NAD_binding_8"/>
    <property type="match status" value="1"/>
</dbReference>
<dbReference type="InterPro" id="IPR049552">
    <property type="entry name" value="PKS_DH_N"/>
</dbReference>
<dbReference type="InterPro" id="IPR014031">
    <property type="entry name" value="Ketoacyl_synth_C"/>
</dbReference>
<dbReference type="Pfam" id="PF02801">
    <property type="entry name" value="Ketoacyl-synt_C"/>
    <property type="match status" value="3"/>
</dbReference>
<dbReference type="InterPro" id="IPR049900">
    <property type="entry name" value="PKS_mFAS_DH"/>
</dbReference>
<dbReference type="SMART" id="SM00826">
    <property type="entry name" value="PKS_DH"/>
    <property type="match status" value="1"/>
</dbReference>
<comment type="caution">
    <text evidence="8">The sequence shown here is derived from an EMBL/GenBank/DDBJ whole genome shotgun (WGS) entry which is preliminary data.</text>
</comment>
<dbReference type="InterPro" id="IPR013528">
    <property type="entry name" value="HMG_CoA_synth_N"/>
</dbReference>
<dbReference type="Gene3D" id="3.50.50.60">
    <property type="entry name" value="FAD/NAD(P)-binding domain"/>
    <property type="match status" value="2"/>
</dbReference>
<protein>
    <submittedName>
        <fullName evidence="8">Uncharacterized protein</fullName>
    </submittedName>
</protein>
<keyword evidence="1" id="KW-0596">Phosphopantetheine</keyword>
<dbReference type="Gene3D" id="3.40.50.720">
    <property type="entry name" value="NAD(P)-binding Rossmann-like Domain"/>
    <property type="match status" value="1"/>
</dbReference>
<dbReference type="InterPro" id="IPR018201">
    <property type="entry name" value="Ketoacyl_synth_AS"/>
</dbReference>
<dbReference type="InterPro" id="IPR057326">
    <property type="entry name" value="KR_dom"/>
</dbReference>
<dbReference type="Pfam" id="PF00550">
    <property type="entry name" value="PP-binding"/>
    <property type="match status" value="5"/>
</dbReference>
<dbReference type="InterPro" id="IPR009081">
    <property type="entry name" value="PP-bd_ACP"/>
</dbReference>
<dbReference type="InterPro" id="IPR036188">
    <property type="entry name" value="FAD/NAD-bd_sf"/>
</dbReference>
<feature type="domain" description="Ketosynthase family 3 (KS3)" evidence="6">
    <location>
        <begin position="1356"/>
        <end position="1776"/>
    </location>
</feature>
<sequence>MDEYPLTVAGADADPRALDQAARTLAREPHELFSIESSKAGPAEVEARFPGARVLNLRSPLDRLSLFDFYERSEDLPSAALPTVPRHQATTLLLRGGVGRWPGAIQTEYLRDLRAAGGDAIHQVPSQRWATTSPSAAGASFGGFLSSAEWFDNLAFNIGPAEAAAIDPQQRLLLEVTFTTPLPPAALSRSLLLASVRRQLGLYSLRRRVYVGIMNTDYAAFSGESVYAATGSQISVASGRLSFALGLQGPVLSVDTACSSALVALDCSMEALRASACHMSLVAAANMLLSPATHLLFSKASMLSIDGRCKTFDARANGYVRGEGVGALVVSPSERRLPPACLVASACAVRSDGRSASLTAPNGSAQTAMLLAATEVAGSATPLVVEAHGTGTPLGDPVELGALRLALGECGACFNGVKAHLSHTEPAAGMVGLQSLMQMLQLRGAANAQLRVLNPLLEPLAIALRARLPTQLHSLATPPLAVDAGVSSFGYSGTIAHAVVHATPPDAAAPPPVGRRPLALRHCRFAWVERPHPLVQQRLSSSPTEAIFRSPAGGALEHLVRQHVVRGRVVFPAAAYLEMSCAAAAAALGHSHGLVDVFFVAPLFLEPTLAVECVLQLAQQEIKARSVELEADADGGEPVVHCTGRVAPSALTPAAPPPPLGEGAVPRDVGSIFDILHDVGLQYGPSYRRLARVWSDDSRLYGRLLPRRDRQGTSVHPADLDAALQLVVLPSPGEKTIQLPFSVSQTVRGVSSRLMATSVEPSAAGHLVRLQCERTSKLAMALAGVRARALRPDASPQLQHLYMTRWQVVTPLAAVEPMALLLLGGGLPAPQQRARLVSPLPQVIAAVLCQRGEKESLPLGALEAALVMMQAQLSPLASRRPLWLLAPESSVASSGKRADHAGQWGLVRSARAEAQLLVGCIDAPAAGMLSRIAFLKETELVLKPEATVVPRLCHATMTPATPQRDGTAVSINTRLAQLVSRWGTNHAVSGGTGGLGLLTARWLGQHQAKALTLASRSGRVSTSFDYHELSRCGAHVQIVACDIGESTGVLKLVTSVPLAGPPLQGVWHTAGVLADAMLVNQGASSICISAAPKVHGALWLHAATTALALEKRALFSSMMGLLGGVGQANYSASNTCLDSLSACWRAHGTAAVSIQWAAWKEVGMASHGAASARLEAMERSSGFGRINLALGLEALEIATKPSSPAVLALLPFVWSKVVGGVGFVPPLLHDLVNTRVRVNSAPPAAESQVSSKATKLASCNVSLEAVDELVGRIIGKARADLDTPLVEAGLDSLGTVELRDRLQGAIDGSGIFLPSTLVFDRPTTRALHLFLLEKSGGGGPPQKLEAKQFDSFGGAETSVQVSGLSIMLPVGVSGIGKTWLMTHSGSDLLTQIPATRWDLSEAVAEFKGLAEEVSHRARHGGFLRNAHLFCAEFFGISKLEATYIDPNQRLLLEHSYQACHSAGNTTISLKGSNIAVNVGQWESEFASTCMRSPAAGSVYGITGFQTAVTCGRVSFALGLHGPCCTFNTACSASLLASHSSYRALQWNECEKAISAGVNMMLDPAAMRSNAIASLTSILGRSHTFDARADGYGRGEAITSVLTQSWEGNGTISLHGSAVRQDGRSASLTAPNGMAQVQVLGAALLDAQMEPEQIMMIEAHGTGTALGDPIEISAISNTFLAIRESPHPMAISSLKAIAGHTEPGAGLSGATKLMAQLLNHTVAPNAHLRILNPHLLASASENCALPVQQSASLLDGAKGGVSSFGYAGTIAHAIYVCESWSDPGVLEATVSAVRMPRFRRRSFPWGGLPVSDATEMVDVSRRGNQEHLSERRTPTLLETKRLDSLKHPPRTTAPLVTLGVNDESGVAVITLNNVSHFNAIEYDLTMDLVEAMDFVASHVAAKGVVLQGNGPHFSIGAYPHAKLDESSADSLASKMVSMALGVASLGTRDIRVISAVHGSLLGGGIALCTNTNAVVADYDATFEHGNLPRGVCPIAAFSHTLIARVGHAAAASIYETNNVLSASEAFQLGLVDEVLQGVALVQRRAFSIAASSACGLLNPLYSASHAFITEEAVRHVQCVLTFGGHAPKSPLVNVSDARTPAIAFSPCPSVSLTRQAQVMVCSTAGAVDPRDSTMHASSLRQLQPVRPLVIAQCVGPVWLQGDPVVSNADFVVTHKDAHFHTPSIPMVLSAPVLWRPDLTDASSESTLSSMGALRLGVADMVGSAEEICVEANRMRSMASARTGPALLSKCLASLRNQGESLLSTFSGSQPFGRLGFDEQTGIAVLRADGVNDCDSLLKGLGYATNWLLMKPPQSVRVIVLNLPEVPISYLRTTACLSNRTQEVLERLFGLEAPVVVSAPSLAGGVVRALSAAADYTILSSESGTCKDPHRVGSANEIVSTAEAAAHRALMFASWMASHPSIGQRHMLALMRSTSRALSHSEHLPMAAALRLCLVNSSSSACEHRLGIHRLGATIGCSAITSKPRPWLQGVFSGSGKPTSIKLCSLIHESSIVSGVPECVLDVAPSADRDIGIHALEIHVPDFCVSMKNLEQLTGSSAHAKGQTGLMELTGVCAEDEDPVSIAMSAIRKLLYRCGVDPQEIGALYAGTSMILDRSKSMKADLMALLCPPNPSNYDNREKADVEGVDIYGNDSTAALLAGIRRMQSRSWDGRWALVVTSDILDWPATHPLPNAVAVAALIGPSAPLVYEGRIGNVARGLTPSSPVGWVGLASLIESSDQVSAAGVEGRRKKLCQEHGVADAAEAHSQLVCSSLPSDAKEVMLAFSGCAAMGTSAVHQFERQVAPSMWLGALTGRAAAGGAALHLAAQVLSGATSPGQKLLIGDTASASSMITMSVKGYAKIDSRIGVKLAARSRLELPGFATTLTSPAGRLRPWLAVPGSKDVRAPTPTIRGAVVRTADRRSGQYYLNENISEPEPDSSPMRYHVLDDLRQLNFSPHRLVKHDSDPAGKAINVKQSGSDSAQLMQLLTSLMGAGAAVPATPSCPTVAIDASAVVRAAMMDLVSPASADTPLMEVGLDSLGAVELRNRIAAHIGEDAELSETLVFDYPTARQLEAHISGLTTAAAPKPSAPAGGTAGANFAQLLTSLMGAGLTPAAPSCPVVAIDAGAVVRAAMMDLVSPASADTPLMEVGLDSLGAVELRNRIAAHIGEDAELSETLVFDYPTARQLEAHISGLTTAAAPTLSAPAEGAAGANFAQLSQLLGSVAAPPPKLAAAPVQSAAISIAGMSCKLPGRVSGLCGLSHMLTTGKETTSRVPLTRWDVNEAHRGLDSAIALRASFGAFVSHVDLFDNKHFGIAPAEARMMDPQQRLLLEHSVTVLHEGGFDKYSLSTSGAGVAVGAHSTSFSSILDQSQQTVNAYSPTSSLLCVASGRISFVLGLQGPCVSVETACSSSLVACHIAMRGVQLKDCQDHLALGVNLILTPSFGIALSAAGMPSPTGKSHTFDSRADGFARGEGCGSILLRAGEADELRVFALGSAVRQDGRSASLTAPNGKAQESMLNAALTDADLNPQHVNLIESHGTGTVLGDPIEVGALTSSMMAEGKPGKRMTWGGVKANVAHGESGAGMAGLMALVLGLKCQKTAPNALLRIVNPHVHSVVKRKGNTILPVVASDLGVHTSTSNGGVSSFGFTGTIAHVILSSSAAAAVSSAPSRSNVYHRKSFPIPGKPTSDRYFLASVHPKGWNAHGFDDSAVVFRRDRNMRDEAVSQPTPTTLPTSQQLVVVGGGISGVIYAAEWVAAGCERDEVAVLEREKWIGGIWMGHANAYSRVQTAEPAYRLPVCSKQPGPVHQTYSHELMLDLKALVEEHRLRSRIFPSVNVDRVAKVSMAPLEWVVTGTRFGSSFRITTKQVVLCVNRRLSNIPNRLVIPGEECFGGDIRNGLANDCEGLQYTGKRVAILGFGAFAVENLRHALESGAAHSQILCRRRGTVSPKPIDWSNYVRPRETERGFRRAKKGDARLWATWVDCYKNTGAATPECWAEGKVKPDGHGISVADLFFVAHHLKMANTLVDAIDHLEPGKVVTMRNGRLDANVLLKCIGFKENYGSERLTGHSHMTCMLQGRVDTGCYVQAEAFLDGSNTENVFGMSVIMLATFNARLLFRVWANSGLPSFQGLPRDRIGFVKFSNLLEGGHMIREADPEVHASLKHLLDGTTESFVASSSPYQYFERNQQEWSDYHRALLPDIQVESFAPYPFKDLLLVIAEEAPEMVADMPGGTVNTEKARTCEVGMPQAVFVTADQVVAIAREVSGNDSIDLDTPLLEAGLDSLGATAFSQSLQDAVGSGTDVPAALVFELPTARQISASLLPSTPLQAMQAETQLIGGDCAAGNAISVEQVLAIATEVIGDTAIDIDTPLLDAGLDSLGATAFRQSLQDAVGTSTDLPAALVFELPTARQIAKSLESSVPRCPVSSSSVLMRTSQEASPTVQGTTEEATSGWVLHNTRMMGLLADDYFPTIWYSFPTTLHDATEYFECSSSLRTSFFKDKFNGRWRWKLRDSLPIFDKTRDKMCWTDQSFTVFFETSKGELWCNHTVWDAVGLLKVMAAVAQGRRVKQSHWSVHEARVARLHAEWEEGDQVVEKVVRAPSLFDDASGVPFARRIETLPDSVIKWVTAFASRHGASIDNAWYSVIVACALGCLGKSSAPFWFQMPNRDKENANVMGYVTGEVGFICAATLGMSLEHRARQCLQEITSKDMTYKLVFHEIAMAHPQYSRYMATSIGLNLLGSSGPDETDRSYLPEGANAFSEMNWIEIGNEDNHLIQFQGREDIVEFCANVLMPALIAASQPHEAVVALAHKEATVTVSARMKASDDAIRNLDEALKQIVPVPDATDFAVIGAGLAGLTVASILSQDKADFYMIEKSHSAGGQWRFNAKCAFAFDLLDPRCLFFLTFAHNTNHSHHYELIVDILRLIEQHGLAKRLCTFSDVRSVSQINQASWLVKGHQERREFNCLCHVVALCTNRRLGRPRTLYYKREESFKGQVVRGLAYEADVLRCENETAVVTGMGAFAIECMRTALERNAIGCTILARRRGGVSPHVLDWIRFIRPGDPVTFRTDSTGDAIVFSKWQQLYKQSTTTKPECWAEGKVKPDGHTLAVSDIFFVAHALGLLRTFVGDVESCTENGVVATACQGDDSAYDGMLLPCTLLIKCVGFEINEGNERILGRSHNRFQQSLWMIYEPHLDNDLFRNLFLTSGHMNTSALFGELLLKYFKHPISLPVAPRYRLNHIIASEMCEKILNFIGKEDPHGHSAMRNSLKSLACQFNETMSATAYLAHNGAHWDRLQETLLALKSPSGPPPTMIPYPFTNILAELPDTKAWIDAPSSGRTYELLENESSLLGLVNPSIDTLTFFDGVPPVEELRERVTLIAKANPWVSGRLISGDAGSVHLWVPDDGARRVFFAHQTIDGLNADTPPEEAIKVCADFGVKLGLECIDMEEPLFKVSVLSTGERSFALHVALSHTIGDAATFYSLYSMLSVGAGASPPVSLNPTRIPEFKLSKIGPVFSGPWEASHTRLQNSRPKGVADALKMFQATARSPARRKNVTVHLIDEEWVQRTKQAHSACAREAGFDFLSTNDVLAWWYYSSSGSSVGTLAFDCRGRVPGVPSGTSDLRPGNYLAPIYLSSDDLSSPTHVRKKVSSTLQRAKALSAGEMLPAVDKPLSISPNSKVSNVTNWSTAYYHLELAGCQHVMHMPVLNSLTDATHGNLYIFRPNPSQLAVLNFHKADAGPCILDKSSPLLPWPRFSP</sequence>
<evidence type="ECO:0000259" key="5">
    <source>
        <dbReference type="PROSITE" id="PS50075"/>
    </source>
</evidence>
<evidence type="ECO:0000259" key="6">
    <source>
        <dbReference type="PROSITE" id="PS52004"/>
    </source>
</evidence>
<evidence type="ECO:0000313" key="9">
    <source>
        <dbReference type="Proteomes" id="UP001515480"/>
    </source>
</evidence>
<reference evidence="8 9" key="1">
    <citation type="journal article" date="2024" name="Science">
        <title>Giant polyketide synthase enzymes in the biosynthesis of giant marine polyether toxins.</title>
        <authorList>
            <person name="Fallon T.R."/>
            <person name="Shende V.V."/>
            <person name="Wierzbicki I.H."/>
            <person name="Pendleton A.L."/>
            <person name="Watervoot N.F."/>
            <person name="Auber R.P."/>
            <person name="Gonzalez D.J."/>
            <person name="Wisecaver J.H."/>
            <person name="Moore B.S."/>
        </authorList>
    </citation>
    <scope>NUCLEOTIDE SEQUENCE [LARGE SCALE GENOMIC DNA]</scope>
    <source>
        <strain evidence="8 9">12B1</strain>
    </source>
</reference>
<feature type="region of interest" description="C-terminal hotdog fold" evidence="4">
    <location>
        <begin position="664"/>
        <end position="796"/>
    </location>
</feature>
<dbReference type="Pfam" id="PF08659">
    <property type="entry name" value="KR"/>
    <property type="match status" value="1"/>
</dbReference>
<dbReference type="InterPro" id="IPR029045">
    <property type="entry name" value="ClpP/crotonase-like_dom_sf"/>
</dbReference>
<dbReference type="SUPFAM" id="SSF51905">
    <property type="entry name" value="FAD/NAD(P)-binding domain"/>
    <property type="match status" value="2"/>
</dbReference>
<dbReference type="InterPro" id="IPR020841">
    <property type="entry name" value="PKS_Beta-ketoAc_synthase_dom"/>
</dbReference>
<dbReference type="PROSITE" id="PS00606">
    <property type="entry name" value="KS3_1"/>
    <property type="match status" value="1"/>
</dbReference>
<dbReference type="CDD" id="cd06558">
    <property type="entry name" value="crotonase-like"/>
    <property type="match status" value="1"/>
</dbReference>
<dbReference type="InterPro" id="IPR014030">
    <property type="entry name" value="Ketoacyl_synth_N"/>
</dbReference>
<accession>A0AB34IFI7</accession>
<dbReference type="PROSITE" id="PS52004">
    <property type="entry name" value="KS3_2"/>
    <property type="match status" value="3"/>
</dbReference>
<dbReference type="Pfam" id="PF01154">
    <property type="entry name" value="HMG_CoA_synt_N"/>
    <property type="match status" value="1"/>
</dbReference>
<feature type="domain" description="Ketosynthase family 3 (KS3)" evidence="6">
    <location>
        <begin position="89"/>
        <end position="502"/>
    </location>
</feature>
<dbReference type="InterPro" id="IPR020807">
    <property type="entry name" value="PKS_DH"/>
</dbReference>
<evidence type="ECO:0000313" key="8">
    <source>
        <dbReference type="EMBL" id="KAL1499068.1"/>
    </source>
</evidence>
<dbReference type="InterPro" id="IPR020806">
    <property type="entry name" value="PKS_PP-bd"/>
</dbReference>
<dbReference type="InterPro" id="IPR023213">
    <property type="entry name" value="CAT-like_dom_sf"/>
</dbReference>
<feature type="active site" description="Proton donor; for dehydratase activity" evidence="4">
    <location>
        <position position="721"/>
    </location>
</feature>
<dbReference type="InterPro" id="IPR036736">
    <property type="entry name" value="ACP-like_sf"/>
</dbReference>
<dbReference type="Pfam" id="PF00378">
    <property type="entry name" value="ECH_1"/>
    <property type="match status" value="1"/>
</dbReference>
<dbReference type="GO" id="GO:0004312">
    <property type="term" value="F:fatty acid synthase activity"/>
    <property type="evidence" value="ECO:0007669"/>
    <property type="project" value="TreeGrafter"/>
</dbReference>
<dbReference type="EMBL" id="JBGBPQ010000026">
    <property type="protein sequence ID" value="KAL1499068.1"/>
    <property type="molecule type" value="Genomic_DNA"/>
</dbReference>
<dbReference type="SMART" id="SM00822">
    <property type="entry name" value="PKS_KR"/>
    <property type="match status" value="1"/>
</dbReference>
<dbReference type="PROSITE" id="PS50075">
    <property type="entry name" value="CARRIER"/>
    <property type="match status" value="5"/>
</dbReference>
<dbReference type="Gene3D" id="3.30.559.10">
    <property type="entry name" value="Chloramphenicol acetyltransferase-like domain"/>
    <property type="match status" value="1"/>
</dbReference>
<feature type="domain" description="Carrier" evidence="5">
    <location>
        <begin position="3115"/>
        <end position="3192"/>
    </location>
</feature>
<dbReference type="SUPFAM" id="SSF52096">
    <property type="entry name" value="ClpP/crotonase"/>
    <property type="match status" value="1"/>
</dbReference>
<dbReference type="SUPFAM" id="SSF47336">
    <property type="entry name" value="ACP-like"/>
    <property type="match status" value="5"/>
</dbReference>
<keyword evidence="2" id="KW-0597">Phosphoprotein</keyword>
<feature type="domain" description="Ketosynthase family 3 (KS3)" evidence="6">
    <location>
        <begin position="3235"/>
        <end position="3657"/>
    </location>
</feature>
<dbReference type="Pfam" id="PF21089">
    <property type="entry name" value="PKS_DH_N"/>
    <property type="match status" value="1"/>
</dbReference>
<dbReference type="GO" id="GO:0044550">
    <property type="term" value="P:secondary metabolite biosynthetic process"/>
    <property type="evidence" value="ECO:0007669"/>
    <property type="project" value="UniProtKB-ARBA"/>
</dbReference>
<feature type="region of interest" description="N-terminal hotdog fold" evidence="4">
    <location>
        <begin position="532"/>
        <end position="653"/>
    </location>
</feature>
<dbReference type="PANTHER" id="PTHR43775:SF37">
    <property type="entry name" value="SI:DKEY-61P9.11"/>
    <property type="match status" value="1"/>
</dbReference>
<dbReference type="Gene3D" id="3.10.129.110">
    <property type="entry name" value="Polyketide synthase dehydratase"/>
    <property type="match status" value="1"/>
</dbReference>
<dbReference type="Pfam" id="PF00109">
    <property type="entry name" value="ketoacyl-synt"/>
    <property type="match status" value="3"/>
</dbReference>
<feature type="active site" description="Proton acceptor; for dehydratase activity" evidence="4">
    <location>
        <position position="563"/>
    </location>
</feature>
<dbReference type="InterPro" id="IPR013968">
    <property type="entry name" value="PKS_KR"/>
</dbReference>
<feature type="domain" description="Carrier" evidence="5">
    <location>
        <begin position="1257"/>
        <end position="1335"/>
    </location>
</feature>
<dbReference type="Pfam" id="PF14765">
    <property type="entry name" value="PS-DH"/>
    <property type="match status" value="1"/>
</dbReference>
<feature type="domain" description="Carrier" evidence="5">
    <location>
        <begin position="3000"/>
        <end position="3077"/>
    </location>
</feature>
<organism evidence="8 9">
    <name type="scientific">Prymnesium parvum</name>
    <name type="common">Toxic golden alga</name>
    <dbReference type="NCBI Taxonomy" id="97485"/>
    <lineage>
        <taxon>Eukaryota</taxon>
        <taxon>Haptista</taxon>
        <taxon>Haptophyta</taxon>
        <taxon>Prymnesiophyceae</taxon>
        <taxon>Prymnesiales</taxon>
        <taxon>Prymnesiaceae</taxon>
        <taxon>Prymnesium</taxon>
    </lineage>
</organism>
<dbReference type="InterPro" id="IPR042104">
    <property type="entry name" value="PKS_dehydratase_sf"/>
</dbReference>
<dbReference type="InterPro" id="IPR050091">
    <property type="entry name" value="PKS_NRPS_Biosynth_Enz"/>
</dbReference>
<dbReference type="Gene3D" id="1.10.1200.10">
    <property type="entry name" value="ACP-like"/>
    <property type="match status" value="5"/>
</dbReference>
<keyword evidence="9" id="KW-1185">Reference proteome</keyword>
<evidence type="ECO:0000256" key="3">
    <source>
        <dbReference type="ARBA" id="ARBA00022679"/>
    </source>
</evidence>
<evidence type="ECO:0000256" key="2">
    <source>
        <dbReference type="ARBA" id="ARBA00022553"/>
    </source>
</evidence>
<gene>
    <name evidence="8" type="ORF">AB1Y20_013583</name>
</gene>
<dbReference type="Proteomes" id="UP001515480">
    <property type="component" value="Unassembled WGS sequence"/>
</dbReference>
<dbReference type="Gene3D" id="3.90.226.10">
    <property type="entry name" value="2-enoyl-CoA Hydratase, Chain A, domain 1"/>
    <property type="match status" value="1"/>
</dbReference>
<proteinExistence type="predicted"/>
<name>A0AB34IFI7_PRYPA</name>
<dbReference type="PROSITE" id="PS52019">
    <property type="entry name" value="PKS_MFAS_DH"/>
    <property type="match status" value="1"/>
</dbReference>
<feature type="domain" description="PKS/mFAS DH" evidence="7">
    <location>
        <begin position="532"/>
        <end position="796"/>
    </location>
</feature>
<dbReference type="SUPFAM" id="SSF51735">
    <property type="entry name" value="NAD(P)-binding Rossmann-fold domains"/>
    <property type="match status" value="1"/>
</dbReference>
<dbReference type="PANTHER" id="PTHR43775">
    <property type="entry name" value="FATTY ACID SYNTHASE"/>
    <property type="match status" value="1"/>
</dbReference>
<dbReference type="InterPro" id="IPR036291">
    <property type="entry name" value="NAD(P)-bd_dom_sf"/>
</dbReference>
<dbReference type="GO" id="GO:0004315">
    <property type="term" value="F:3-oxoacyl-[acyl-carrier-protein] synthase activity"/>
    <property type="evidence" value="ECO:0007669"/>
    <property type="project" value="InterPro"/>
</dbReference>
<evidence type="ECO:0000259" key="7">
    <source>
        <dbReference type="PROSITE" id="PS52019"/>
    </source>
</evidence>
<dbReference type="SMART" id="SM00823">
    <property type="entry name" value="PKS_PP"/>
    <property type="match status" value="5"/>
</dbReference>
<dbReference type="SUPFAM" id="SSF53901">
    <property type="entry name" value="Thiolase-like"/>
    <property type="match status" value="5"/>
</dbReference>
<dbReference type="GO" id="GO:0006633">
    <property type="term" value="P:fatty acid biosynthetic process"/>
    <property type="evidence" value="ECO:0007669"/>
    <property type="project" value="InterPro"/>
</dbReference>
<dbReference type="Gene3D" id="3.40.47.10">
    <property type="match status" value="4"/>
</dbReference>
<evidence type="ECO:0000256" key="1">
    <source>
        <dbReference type="ARBA" id="ARBA00022450"/>
    </source>
</evidence>
<dbReference type="SMART" id="SM00825">
    <property type="entry name" value="PKS_KS"/>
    <property type="match status" value="3"/>
</dbReference>
<dbReference type="InterPro" id="IPR049551">
    <property type="entry name" value="PKS_DH_C"/>
</dbReference>
<keyword evidence="3" id="KW-0808">Transferase</keyword>
<dbReference type="GO" id="GO:0031177">
    <property type="term" value="F:phosphopantetheine binding"/>
    <property type="evidence" value="ECO:0007669"/>
    <property type="project" value="InterPro"/>
</dbReference>
<dbReference type="InterPro" id="IPR016039">
    <property type="entry name" value="Thiolase-like"/>
</dbReference>
<dbReference type="PROSITE" id="PS00012">
    <property type="entry name" value="PHOSPHOPANTETHEINE"/>
    <property type="match status" value="3"/>
</dbReference>
<dbReference type="InterPro" id="IPR006162">
    <property type="entry name" value="Ppantetheine_attach_site"/>
</dbReference>
<dbReference type="CDD" id="cd00833">
    <property type="entry name" value="PKS"/>
    <property type="match status" value="3"/>
</dbReference>
<dbReference type="InterPro" id="IPR001753">
    <property type="entry name" value="Enoyl-CoA_hydra/iso"/>
</dbReference>
<feature type="domain" description="Carrier" evidence="5">
    <location>
        <begin position="4341"/>
        <end position="4418"/>
    </location>
</feature>
<feature type="domain" description="Carrier" evidence="5">
    <location>
        <begin position="4246"/>
        <end position="4323"/>
    </location>
</feature>